<dbReference type="InterPro" id="IPR035500">
    <property type="entry name" value="NHR-like_dom_sf"/>
</dbReference>
<dbReference type="SUPFAM" id="SSF48508">
    <property type="entry name" value="Nuclear receptor ligand-binding domain"/>
    <property type="match status" value="1"/>
</dbReference>
<dbReference type="EMBL" id="CAJNOQ010014128">
    <property type="protein sequence ID" value="CAF1335499.1"/>
    <property type="molecule type" value="Genomic_DNA"/>
</dbReference>
<evidence type="ECO:0000313" key="5">
    <source>
        <dbReference type="EMBL" id="CAF1335499.1"/>
    </source>
</evidence>
<dbReference type="Proteomes" id="UP000677228">
    <property type="component" value="Unassembled WGS sequence"/>
</dbReference>
<dbReference type="EMBL" id="CAJOBA010059436">
    <property type="protein sequence ID" value="CAF4315851.1"/>
    <property type="molecule type" value="Genomic_DNA"/>
</dbReference>
<dbReference type="EMBL" id="CAJNOK010037225">
    <property type="protein sequence ID" value="CAF1529142.1"/>
    <property type="molecule type" value="Genomic_DNA"/>
</dbReference>
<reference evidence="5" key="1">
    <citation type="submission" date="2021-02" db="EMBL/GenBank/DDBJ databases">
        <authorList>
            <person name="Nowell W R."/>
        </authorList>
    </citation>
    <scope>NUCLEOTIDE SEQUENCE</scope>
</reference>
<accession>A0A815G978</accession>
<protein>
    <recommendedName>
        <fullName evidence="4">NR LBD domain-containing protein</fullName>
    </recommendedName>
</protein>
<keyword evidence="1" id="KW-0805">Transcription regulation</keyword>
<proteinExistence type="predicted"/>
<dbReference type="PROSITE" id="PS51843">
    <property type="entry name" value="NR_LBD"/>
    <property type="match status" value="1"/>
</dbReference>
<dbReference type="Proteomes" id="UP000663829">
    <property type="component" value="Unassembled WGS sequence"/>
</dbReference>
<evidence type="ECO:0000256" key="3">
    <source>
        <dbReference type="ARBA" id="ARBA00023170"/>
    </source>
</evidence>
<organism evidence="5 9">
    <name type="scientific">Didymodactylos carnosus</name>
    <dbReference type="NCBI Taxonomy" id="1234261"/>
    <lineage>
        <taxon>Eukaryota</taxon>
        <taxon>Metazoa</taxon>
        <taxon>Spiralia</taxon>
        <taxon>Gnathifera</taxon>
        <taxon>Rotifera</taxon>
        <taxon>Eurotatoria</taxon>
        <taxon>Bdelloidea</taxon>
        <taxon>Philodinida</taxon>
        <taxon>Philodinidae</taxon>
        <taxon>Didymodactylos</taxon>
    </lineage>
</organism>
<dbReference type="AlphaFoldDB" id="A0A815G978"/>
<evidence type="ECO:0000313" key="8">
    <source>
        <dbReference type="EMBL" id="CAF4315851.1"/>
    </source>
</evidence>
<comment type="caution">
    <text evidence="5">The sequence shown here is derived from an EMBL/GenBank/DDBJ whole genome shotgun (WGS) entry which is preliminary data.</text>
</comment>
<dbReference type="EMBL" id="CAJOBC010055683">
    <property type="protein sequence ID" value="CAF4192373.1"/>
    <property type="molecule type" value="Genomic_DNA"/>
</dbReference>
<keyword evidence="9" id="KW-1185">Reference proteome</keyword>
<dbReference type="Proteomes" id="UP000681722">
    <property type="component" value="Unassembled WGS sequence"/>
</dbReference>
<feature type="domain" description="NR LBD" evidence="4">
    <location>
        <begin position="22"/>
        <end position="252"/>
    </location>
</feature>
<dbReference type="OrthoDB" id="10005198at2759"/>
<dbReference type="Proteomes" id="UP000682733">
    <property type="component" value="Unassembled WGS sequence"/>
</dbReference>
<keyword evidence="3" id="KW-0675">Receptor</keyword>
<evidence type="ECO:0000313" key="6">
    <source>
        <dbReference type="EMBL" id="CAF1529142.1"/>
    </source>
</evidence>
<evidence type="ECO:0000259" key="4">
    <source>
        <dbReference type="PROSITE" id="PS51843"/>
    </source>
</evidence>
<gene>
    <name evidence="5" type="ORF">GPM918_LOCUS30165</name>
    <name evidence="6" type="ORF">OVA965_LOCUS38160</name>
    <name evidence="7" type="ORF">SRO942_LOCUS30770</name>
    <name evidence="8" type="ORF">TMI583_LOCUS39317</name>
</gene>
<evidence type="ECO:0000313" key="7">
    <source>
        <dbReference type="EMBL" id="CAF4192373.1"/>
    </source>
</evidence>
<evidence type="ECO:0000313" key="9">
    <source>
        <dbReference type="Proteomes" id="UP000663829"/>
    </source>
</evidence>
<name>A0A815G978_9BILA</name>
<dbReference type="InterPro" id="IPR000536">
    <property type="entry name" value="Nucl_hrmn_rcpt_lig-bd"/>
</dbReference>
<evidence type="ECO:0000256" key="1">
    <source>
        <dbReference type="ARBA" id="ARBA00023015"/>
    </source>
</evidence>
<evidence type="ECO:0000256" key="2">
    <source>
        <dbReference type="ARBA" id="ARBA00023163"/>
    </source>
</evidence>
<dbReference type="Gene3D" id="1.10.565.10">
    <property type="entry name" value="Retinoid X Receptor"/>
    <property type="match status" value="1"/>
</dbReference>
<sequence length="254" mass="29824">MLEREIHTINLLENDNSTLTQDNRCRLNNIIKCYEKETKQTFLFDLNKFDSNAPNYTQIINDQCSAYVGLIAFFKNIPEFCQINIHDQIKLIKSNLRIFSPLNFMLLTNFAENSQAHNILSRLHSIDFYHQMKNVKRKLDIFAQDPTVLKLLLIILVHTISLLTLNSTVEAISVETVQHAHKTQMFYIELLWNYMQHAYGKFQAILIYSLLIFQCLNLQSMIAMRDEHMRRLVNISHVTPLMQSILQLSFENDI</sequence>
<keyword evidence="2" id="KW-0804">Transcription</keyword>